<dbReference type="OrthoDB" id="6588821at2"/>
<evidence type="ECO:0000313" key="1">
    <source>
        <dbReference type="EMBL" id="MSS43971.1"/>
    </source>
</evidence>
<evidence type="ECO:0000313" key="2">
    <source>
        <dbReference type="Proteomes" id="UP000462760"/>
    </source>
</evidence>
<sequence>MFIADMERKRKFGYKKVIEAIEAHNGTTILSTGITGDDARLAKAVTEAGIKLIEPNHPAVALARGFKGVVNMHDAEQIRHELPIEEMIKVTRGVRNVVEKDVYITVGIPGGFCELVPVQLSDEVFLELSKAGADGLHIHKVSLKDLEEIVERAHKYGLLVDAYIGHPNDLHAFGIPAETPEEVAKVAKDMESIGVDFIGLMTGMSYEGVEAGEIHPVVKERVEALVSAVNVPTLAEGGINLDNYEAFKNTGINIIVVGTAIDDVVKKSAQDLVKQFIG</sequence>
<gene>
    <name evidence="1" type="ORF">FYJ27_09555</name>
</gene>
<dbReference type="Proteomes" id="UP000462760">
    <property type="component" value="Unassembled WGS sequence"/>
</dbReference>
<dbReference type="AlphaFoldDB" id="A0A844FJ43"/>
<dbReference type="InterPro" id="IPR013785">
    <property type="entry name" value="Aldolase_TIM"/>
</dbReference>
<reference evidence="1 2" key="1">
    <citation type="submission" date="2019-08" db="EMBL/GenBank/DDBJ databases">
        <title>In-depth cultivation of the pig gut microbiome towards novel bacterial diversity and tailored functional studies.</title>
        <authorList>
            <person name="Wylensek D."/>
            <person name="Hitch T.C.A."/>
            <person name="Clavel T."/>
        </authorList>
    </citation>
    <scope>NUCLEOTIDE SEQUENCE [LARGE SCALE GENOMIC DNA]</scope>
    <source>
        <strain evidence="1 2">Med78-601-WT-4W-RMD-3</strain>
    </source>
</reference>
<protein>
    <submittedName>
        <fullName evidence="1">Histidine biosynthesis protein</fullName>
    </submittedName>
</protein>
<dbReference type="Gene3D" id="3.20.20.70">
    <property type="entry name" value="Aldolase class I"/>
    <property type="match status" value="1"/>
</dbReference>
<proteinExistence type="predicted"/>
<dbReference type="RefSeq" id="WP_154484644.1">
    <property type="nucleotide sequence ID" value="NZ_VULR01000013.1"/>
</dbReference>
<dbReference type="EMBL" id="VULR01000013">
    <property type="protein sequence ID" value="MSS43971.1"/>
    <property type="molecule type" value="Genomic_DNA"/>
</dbReference>
<name>A0A844FJ43_9FIRM</name>
<accession>A0A844FJ43</accession>
<organism evidence="1 2">
    <name type="scientific">Anaerosalibacter bizertensis</name>
    <dbReference type="NCBI Taxonomy" id="932217"/>
    <lineage>
        <taxon>Bacteria</taxon>
        <taxon>Bacillati</taxon>
        <taxon>Bacillota</taxon>
        <taxon>Tissierellia</taxon>
        <taxon>Tissierellales</taxon>
        <taxon>Sporanaerobacteraceae</taxon>
        <taxon>Anaerosalibacter</taxon>
    </lineage>
</organism>
<comment type="caution">
    <text evidence="1">The sequence shown here is derived from an EMBL/GenBank/DDBJ whole genome shotgun (WGS) entry which is preliminary data.</text>
</comment>
<dbReference type="InterPro" id="IPR011060">
    <property type="entry name" value="RibuloseP-bd_barrel"/>
</dbReference>
<dbReference type="SUPFAM" id="SSF51366">
    <property type="entry name" value="Ribulose-phoshate binding barrel"/>
    <property type="match status" value="1"/>
</dbReference>